<dbReference type="EMBL" id="OBQI01000001">
    <property type="protein sequence ID" value="SOC47226.1"/>
    <property type="molecule type" value="Genomic_DNA"/>
</dbReference>
<organism evidence="1 2">
    <name type="scientific">Blastococcus aggregatus</name>
    <dbReference type="NCBI Taxonomy" id="38502"/>
    <lineage>
        <taxon>Bacteria</taxon>
        <taxon>Bacillati</taxon>
        <taxon>Actinomycetota</taxon>
        <taxon>Actinomycetes</taxon>
        <taxon>Geodermatophilales</taxon>
        <taxon>Geodermatophilaceae</taxon>
        <taxon>Blastococcus</taxon>
    </lineage>
</organism>
<name>A0A285V2J0_9ACTN</name>
<protein>
    <submittedName>
        <fullName evidence="1">Uncharacterized protein</fullName>
    </submittedName>
</protein>
<dbReference type="Proteomes" id="UP000219435">
    <property type="component" value="Unassembled WGS sequence"/>
</dbReference>
<evidence type="ECO:0000313" key="1">
    <source>
        <dbReference type="EMBL" id="SOC47226.1"/>
    </source>
</evidence>
<dbReference type="AlphaFoldDB" id="A0A285V2J0"/>
<gene>
    <name evidence="1" type="ORF">SAMN05660748_0701</name>
</gene>
<proteinExistence type="predicted"/>
<accession>A0A285V2J0</accession>
<keyword evidence="2" id="KW-1185">Reference proteome</keyword>
<dbReference type="RefSeq" id="WP_097193592.1">
    <property type="nucleotide sequence ID" value="NZ_OBQI01000001.1"/>
</dbReference>
<reference evidence="2" key="1">
    <citation type="submission" date="2017-08" db="EMBL/GenBank/DDBJ databases">
        <authorList>
            <person name="Varghese N."/>
            <person name="Submissions S."/>
        </authorList>
    </citation>
    <scope>NUCLEOTIDE SEQUENCE [LARGE SCALE GENOMIC DNA]</scope>
    <source>
        <strain evidence="2">DSM 4725</strain>
    </source>
</reference>
<evidence type="ECO:0000313" key="2">
    <source>
        <dbReference type="Proteomes" id="UP000219435"/>
    </source>
</evidence>
<sequence>MSGAGSLIELLVQCGVPAEDAVEFVDRPTDLLGGESAAQVAQRDPQRALTATRRFLAFWLDQRAPGAPRRGEWGW</sequence>